<evidence type="ECO:0000313" key="6">
    <source>
        <dbReference type="Proteomes" id="UP000676194"/>
    </source>
</evidence>
<evidence type="ECO:0000256" key="1">
    <source>
        <dbReference type="ARBA" id="ARBA00022801"/>
    </source>
</evidence>
<feature type="domain" description="Sialate O-acetylesterase" evidence="4">
    <location>
        <begin position="109"/>
        <end position="238"/>
    </location>
</feature>
<feature type="domain" description="Sialate O-acetylesterase" evidence="4">
    <location>
        <begin position="298"/>
        <end position="414"/>
    </location>
</feature>
<dbReference type="Pfam" id="PF03629">
    <property type="entry name" value="SASA"/>
    <property type="match status" value="2"/>
</dbReference>
<evidence type="ECO:0000256" key="3">
    <source>
        <dbReference type="SAM" id="SignalP"/>
    </source>
</evidence>
<evidence type="ECO:0000313" key="5">
    <source>
        <dbReference type="EMBL" id="QVL33019.1"/>
    </source>
</evidence>
<dbReference type="InterPro" id="IPR036514">
    <property type="entry name" value="SGNH_hydro_sf"/>
</dbReference>
<feature type="chain" id="PRO_5034532431" description="Sialate O-acetylesterase domain-containing protein" evidence="3">
    <location>
        <begin position="21"/>
        <end position="533"/>
    </location>
</feature>
<keyword evidence="1" id="KW-0378">Hydrolase</keyword>
<dbReference type="InterPro" id="IPR013783">
    <property type="entry name" value="Ig-like_fold"/>
</dbReference>
<accession>A0A8E6ETY6</accession>
<dbReference type="RefSeq" id="WP_213497909.1">
    <property type="nucleotide sequence ID" value="NZ_CP074694.1"/>
</dbReference>
<dbReference type="Proteomes" id="UP000676194">
    <property type="component" value="Chromosome"/>
</dbReference>
<keyword evidence="3" id="KW-0732">Signal</keyword>
<dbReference type="InterPro" id="IPR039329">
    <property type="entry name" value="SIAE"/>
</dbReference>
<dbReference type="GO" id="GO:0001681">
    <property type="term" value="F:sialate O-acetylesterase activity"/>
    <property type="evidence" value="ECO:0007669"/>
    <property type="project" value="InterPro"/>
</dbReference>
<proteinExistence type="predicted"/>
<dbReference type="KEGG" id="tsph:KIH39_03630"/>
<dbReference type="GO" id="GO:0005975">
    <property type="term" value="P:carbohydrate metabolic process"/>
    <property type="evidence" value="ECO:0007669"/>
    <property type="project" value="TreeGrafter"/>
</dbReference>
<name>A0A8E6ETY6_9BACT</name>
<dbReference type="PANTHER" id="PTHR22901">
    <property type="entry name" value="SIALATE O-ACETYLESTERASE"/>
    <property type="match status" value="1"/>
</dbReference>
<protein>
    <recommendedName>
        <fullName evidence="4">Sialate O-acetylesterase domain-containing protein</fullName>
    </recommendedName>
</protein>
<dbReference type="AlphaFoldDB" id="A0A8E6ETY6"/>
<sequence>MRWRGLYALAILTFSGLAYARAEVKPHALFTDHMVLQQGKKIPVWGTATGDAKITVSINGKDYSTTAAKGSWKVEIDPVPVGGPYELKITSTEDGKTTTQTLKDVLVGEVWVCSGQSNMEMSLGSCHEADKSIQDSTNDKIRLFTVTKNTSETPLKTFKGGPTEDHTWVECNPKNTPRFSGVAYYFGSKLQKELGVPVGLIHTSWGGTPAEAWTSKESLDAVPALKHYHENLDKRIAAFDPEKAEEDYKKAMEKYEADLAKVKAENEGKEKKDQKPEPRKPNKRQKPGQGPNDPSRLYNAMIHPLLPFPVAGAIWYQGESNAGRAYEYRTLMPTLISDWRKAWNSDLPFFMVQLAPFTKIVSKPGPSNWAELREAQLLTTKALPKVGIAVITDVGDEVDIHPKKKQPVGERLAISALNIAYGKSVEPIGPEYKSFKIEGSKIVLSFDHLGGGLECKEDKLMGFSICGDDHKFVDADAKIEGDHVVVWSDTVSKPVAVRYGWANYPVVNLWGKSGLPATPFRTDEFPETTWPKK</sequence>
<dbReference type="SUPFAM" id="SSF52266">
    <property type="entry name" value="SGNH hydrolase"/>
    <property type="match status" value="1"/>
</dbReference>
<dbReference type="EMBL" id="CP074694">
    <property type="protein sequence ID" value="QVL33019.1"/>
    <property type="molecule type" value="Genomic_DNA"/>
</dbReference>
<gene>
    <name evidence="5" type="ORF">KIH39_03630</name>
</gene>
<dbReference type="Gene3D" id="2.60.40.10">
    <property type="entry name" value="Immunoglobulins"/>
    <property type="match status" value="1"/>
</dbReference>
<dbReference type="PANTHER" id="PTHR22901:SF0">
    <property type="entry name" value="SIALATE O-ACETYLESTERASE"/>
    <property type="match status" value="1"/>
</dbReference>
<reference evidence="5" key="1">
    <citation type="submission" date="2021-05" db="EMBL/GenBank/DDBJ databases">
        <title>Complete genome sequence of the cellulolytic planctomycete Telmatocola sphagniphila SP2T and characterization of the first cellulase from planctomycetes.</title>
        <authorList>
            <person name="Rakitin A.L."/>
            <person name="Beletsky A.V."/>
            <person name="Naumoff D.G."/>
            <person name="Kulichevskaya I.S."/>
            <person name="Mardanov A.V."/>
            <person name="Ravin N.V."/>
            <person name="Dedysh S.N."/>
        </authorList>
    </citation>
    <scope>NUCLEOTIDE SEQUENCE</scope>
    <source>
        <strain evidence="5">SP2T</strain>
    </source>
</reference>
<feature type="signal peptide" evidence="3">
    <location>
        <begin position="1"/>
        <end position="20"/>
    </location>
</feature>
<dbReference type="InterPro" id="IPR005181">
    <property type="entry name" value="SASA"/>
</dbReference>
<organism evidence="5 6">
    <name type="scientific">Telmatocola sphagniphila</name>
    <dbReference type="NCBI Taxonomy" id="1123043"/>
    <lineage>
        <taxon>Bacteria</taxon>
        <taxon>Pseudomonadati</taxon>
        <taxon>Planctomycetota</taxon>
        <taxon>Planctomycetia</taxon>
        <taxon>Gemmatales</taxon>
        <taxon>Gemmataceae</taxon>
    </lineage>
</organism>
<dbReference type="Gene3D" id="3.40.50.1110">
    <property type="entry name" value="SGNH hydrolase"/>
    <property type="match status" value="1"/>
</dbReference>
<evidence type="ECO:0000259" key="4">
    <source>
        <dbReference type="Pfam" id="PF03629"/>
    </source>
</evidence>
<keyword evidence="6" id="KW-1185">Reference proteome</keyword>
<feature type="compositionally biased region" description="Basic and acidic residues" evidence="2">
    <location>
        <begin position="264"/>
        <end position="280"/>
    </location>
</feature>
<evidence type="ECO:0000256" key="2">
    <source>
        <dbReference type="SAM" id="MobiDB-lite"/>
    </source>
</evidence>
<feature type="region of interest" description="Disordered" evidence="2">
    <location>
        <begin position="264"/>
        <end position="296"/>
    </location>
</feature>